<reference evidence="2 3" key="1">
    <citation type="journal article" date="2016" name="Nat. Commun.">
        <title>Thousands of microbial genomes shed light on interconnected biogeochemical processes in an aquifer system.</title>
        <authorList>
            <person name="Anantharaman K."/>
            <person name="Brown C.T."/>
            <person name="Hug L.A."/>
            <person name="Sharon I."/>
            <person name="Castelle C.J."/>
            <person name="Probst A.J."/>
            <person name="Thomas B.C."/>
            <person name="Singh A."/>
            <person name="Wilkins M.J."/>
            <person name="Karaoz U."/>
            <person name="Brodie E.L."/>
            <person name="Williams K.H."/>
            <person name="Hubbard S.S."/>
            <person name="Banfield J.F."/>
        </authorList>
    </citation>
    <scope>NUCLEOTIDE SEQUENCE [LARGE SCALE GENOMIC DNA]</scope>
</reference>
<sequence length="277" mass="30534">MLGVILATIGGLFEEASSAIGKFEVSKHRESVYSMAFLGMFWGVFFYLGIGIFRHSLVFSLASLPIFLTRAVFEIIQVYVSTYATIKSDRSTFAFVRTITIPLLLAVDLFLGYAFKENQIVGITLIIGVFILLLLNKGIKKDGMILTVFSAVNAVITISLFKYDILHYNSVEAEQTLMFAILLSYFFGADIMRAKENPLRLLVKPIFFAQSATQGIATVLSGFAFLFAPPSVIIAASRSSAIVWSVVSGNRIFKEDHIVLKIVLLALCIVGIIFLAI</sequence>
<dbReference type="AlphaFoldDB" id="A0A1G2K4V8"/>
<feature type="transmembrane region" description="Helical" evidence="1">
    <location>
        <begin position="145"/>
        <end position="165"/>
    </location>
</feature>
<feature type="transmembrane region" description="Helical" evidence="1">
    <location>
        <begin position="177"/>
        <end position="194"/>
    </location>
</feature>
<feature type="transmembrane region" description="Helical" evidence="1">
    <location>
        <begin position="31"/>
        <end position="50"/>
    </location>
</feature>
<gene>
    <name evidence="2" type="ORF">A2633_03465</name>
</gene>
<protein>
    <recommendedName>
        <fullName evidence="4">EamA domain-containing protein</fullName>
    </recommendedName>
</protein>
<evidence type="ECO:0000313" key="2">
    <source>
        <dbReference type="EMBL" id="OGZ94469.1"/>
    </source>
</evidence>
<feature type="transmembrane region" description="Helical" evidence="1">
    <location>
        <begin position="92"/>
        <end position="113"/>
    </location>
</feature>
<comment type="caution">
    <text evidence="2">The sequence shown here is derived from an EMBL/GenBank/DDBJ whole genome shotgun (WGS) entry which is preliminary data.</text>
</comment>
<proteinExistence type="predicted"/>
<keyword evidence="1" id="KW-0812">Transmembrane</keyword>
<evidence type="ECO:0008006" key="4">
    <source>
        <dbReference type="Google" id="ProtNLM"/>
    </source>
</evidence>
<feature type="transmembrane region" description="Helical" evidence="1">
    <location>
        <begin position="57"/>
        <end position="80"/>
    </location>
</feature>
<dbReference type="EMBL" id="MHQC01000035">
    <property type="protein sequence ID" value="OGZ94469.1"/>
    <property type="molecule type" value="Genomic_DNA"/>
</dbReference>
<organism evidence="2 3">
    <name type="scientific">Candidatus Sungbacteria bacterium RIFCSPHIGHO2_01_FULL_47_32</name>
    <dbReference type="NCBI Taxonomy" id="1802264"/>
    <lineage>
        <taxon>Bacteria</taxon>
        <taxon>Candidatus Sungiibacteriota</taxon>
    </lineage>
</organism>
<feature type="transmembrane region" description="Helical" evidence="1">
    <location>
        <begin position="214"/>
        <end position="237"/>
    </location>
</feature>
<accession>A0A1G2K4V8</accession>
<keyword evidence="1" id="KW-0472">Membrane</keyword>
<evidence type="ECO:0000256" key="1">
    <source>
        <dbReference type="SAM" id="Phobius"/>
    </source>
</evidence>
<evidence type="ECO:0000313" key="3">
    <source>
        <dbReference type="Proteomes" id="UP000177152"/>
    </source>
</evidence>
<feature type="transmembrane region" description="Helical" evidence="1">
    <location>
        <begin position="120"/>
        <end position="139"/>
    </location>
</feature>
<name>A0A1G2K4V8_9BACT</name>
<keyword evidence="1" id="KW-1133">Transmembrane helix</keyword>
<feature type="transmembrane region" description="Helical" evidence="1">
    <location>
        <begin position="258"/>
        <end position="276"/>
    </location>
</feature>
<dbReference type="Proteomes" id="UP000177152">
    <property type="component" value="Unassembled WGS sequence"/>
</dbReference>